<evidence type="ECO:0000256" key="2">
    <source>
        <dbReference type="ARBA" id="ARBA00022448"/>
    </source>
</evidence>
<proteinExistence type="predicted"/>
<dbReference type="InterPro" id="IPR032675">
    <property type="entry name" value="LRR_dom_sf"/>
</dbReference>
<evidence type="ECO:0000313" key="9">
    <source>
        <dbReference type="EMBL" id="CAG8731680.1"/>
    </source>
</evidence>
<evidence type="ECO:0000256" key="5">
    <source>
        <dbReference type="ARBA" id="ARBA00023065"/>
    </source>
</evidence>
<sequence>ITECLKVEQFRSYDNCLDDLNVLKDLLNLEHIDLRINKFSGSLKVFQSFKKLKNLFISDNSFDEGGLGYLPKSLKSLIVFPQEVFSLILAQKDFTNEEIKRLDGVSREFWGLGKLPRNGLVTFALNILAIIPLASLLNLATKEICDQKGGSVAGIIGAAFGNVIELIISIFVLIHGEIVVVQASMLGSIISNLLLVLGTYEIVIEQLHFKIENPLFPLSFSIRLLVIVTVCVALTSDCLVSSIEEAAKTIKINKFFVALIILPNAGNATEVLI</sequence>
<evidence type="ECO:0000256" key="7">
    <source>
        <dbReference type="SAM" id="Phobius"/>
    </source>
</evidence>
<evidence type="ECO:0000313" key="10">
    <source>
        <dbReference type="Proteomes" id="UP000789901"/>
    </source>
</evidence>
<feature type="non-terminal residue" evidence="9">
    <location>
        <position position="1"/>
    </location>
</feature>
<dbReference type="Pfam" id="PF01699">
    <property type="entry name" value="Na_Ca_ex"/>
    <property type="match status" value="1"/>
</dbReference>
<reference evidence="9 10" key="1">
    <citation type="submission" date="2021-06" db="EMBL/GenBank/DDBJ databases">
        <authorList>
            <person name="Kallberg Y."/>
            <person name="Tangrot J."/>
            <person name="Rosling A."/>
        </authorList>
    </citation>
    <scope>NUCLEOTIDE SEQUENCE [LARGE SCALE GENOMIC DNA]</scope>
    <source>
        <strain evidence="9 10">120-4 pot B 10/14</strain>
    </source>
</reference>
<accession>A0ABN7V616</accession>
<keyword evidence="6 7" id="KW-0472">Membrane</keyword>
<dbReference type="InterPro" id="IPR004713">
    <property type="entry name" value="CaH_exchang"/>
</dbReference>
<gene>
    <name evidence="9" type="ORF">GMARGA_LOCUS14458</name>
</gene>
<protein>
    <submittedName>
        <fullName evidence="9">19464_t:CDS:1</fullName>
    </submittedName>
</protein>
<comment type="subcellular location">
    <subcellularLocation>
        <location evidence="1">Endomembrane system</location>
        <topology evidence="1">Multi-pass membrane protein</topology>
    </subcellularLocation>
</comment>
<evidence type="ECO:0000256" key="6">
    <source>
        <dbReference type="ARBA" id="ARBA00023136"/>
    </source>
</evidence>
<evidence type="ECO:0000256" key="1">
    <source>
        <dbReference type="ARBA" id="ARBA00004127"/>
    </source>
</evidence>
<dbReference type="Gene3D" id="3.80.10.10">
    <property type="entry name" value="Ribonuclease Inhibitor"/>
    <property type="match status" value="1"/>
</dbReference>
<dbReference type="EMBL" id="CAJVQB010009586">
    <property type="protein sequence ID" value="CAG8731680.1"/>
    <property type="molecule type" value="Genomic_DNA"/>
</dbReference>
<evidence type="ECO:0000256" key="4">
    <source>
        <dbReference type="ARBA" id="ARBA00022989"/>
    </source>
</evidence>
<feature type="transmembrane region" description="Helical" evidence="7">
    <location>
        <begin position="180"/>
        <end position="203"/>
    </location>
</feature>
<dbReference type="InterPro" id="IPR004837">
    <property type="entry name" value="NaCa_Exmemb"/>
</dbReference>
<feature type="transmembrane region" description="Helical" evidence="7">
    <location>
        <begin position="152"/>
        <end position="174"/>
    </location>
</feature>
<feature type="transmembrane region" description="Helical" evidence="7">
    <location>
        <begin position="120"/>
        <end position="140"/>
    </location>
</feature>
<comment type="caution">
    <text evidence="9">The sequence shown here is derived from an EMBL/GenBank/DDBJ whole genome shotgun (WGS) entry which is preliminary data.</text>
</comment>
<dbReference type="PANTHER" id="PTHR31503:SF22">
    <property type="entry name" value="VACUOLAR CALCIUM ION TRANSPORTER"/>
    <property type="match status" value="1"/>
</dbReference>
<evidence type="ECO:0000259" key="8">
    <source>
        <dbReference type="Pfam" id="PF01699"/>
    </source>
</evidence>
<evidence type="ECO:0000256" key="3">
    <source>
        <dbReference type="ARBA" id="ARBA00022692"/>
    </source>
</evidence>
<keyword evidence="4 7" id="KW-1133">Transmembrane helix</keyword>
<dbReference type="Proteomes" id="UP000789901">
    <property type="component" value="Unassembled WGS sequence"/>
</dbReference>
<organism evidence="9 10">
    <name type="scientific">Gigaspora margarita</name>
    <dbReference type="NCBI Taxonomy" id="4874"/>
    <lineage>
        <taxon>Eukaryota</taxon>
        <taxon>Fungi</taxon>
        <taxon>Fungi incertae sedis</taxon>
        <taxon>Mucoromycota</taxon>
        <taxon>Glomeromycotina</taxon>
        <taxon>Glomeromycetes</taxon>
        <taxon>Diversisporales</taxon>
        <taxon>Gigasporaceae</taxon>
        <taxon>Gigaspora</taxon>
    </lineage>
</organism>
<dbReference type="SUPFAM" id="SSF52058">
    <property type="entry name" value="L domain-like"/>
    <property type="match status" value="1"/>
</dbReference>
<feature type="domain" description="Sodium/calcium exchanger membrane region" evidence="8">
    <location>
        <begin position="120"/>
        <end position="233"/>
    </location>
</feature>
<keyword evidence="10" id="KW-1185">Reference proteome</keyword>
<dbReference type="PANTHER" id="PTHR31503">
    <property type="entry name" value="VACUOLAR CALCIUM ION TRANSPORTER"/>
    <property type="match status" value="1"/>
</dbReference>
<keyword evidence="5" id="KW-0406">Ion transport</keyword>
<name>A0ABN7V616_GIGMA</name>
<keyword evidence="2" id="KW-0813">Transport</keyword>
<keyword evidence="3 7" id="KW-0812">Transmembrane</keyword>